<proteinExistence type="predicted"/>
<dbReference type="EMBL" id="CAWUPB010001164">
    <property type="protein sequence ID" value="CAK7344666.1"/>
    <property type="molecule type" value="Genomic_DNA"/>
</dbReference>
<organism evidence="1 2">
    <name type="scientific">Dovyalis caffra</name>
    <dbReference type="NCBI Taxonomy" id="77055"/>
    <lineage>
        <taxon>Eukaryota</taxon>
        <taxon>Viridiplantae</taxon>
        <taxon>Streptophyta</taxon>
        <taxon>Embryophyta</taxon>
        <taxon>Tracheophyta</taxon>
        <taxon>Spermatophyta</taxon>
        <taxon>Magnoliopsida</taxon>
        <taxon>eudicotyledons</taxon>
        <taxon>Gunneridae</taxon>
        <taxon>Pentapetalae</taxon>
        <taxon>rosids</taxon>
        <taxon>fabids</taxon>
        <taxon>Malpighiales</taxon>
        <taxon>Salicaceae</taxon>
        <taxon>Flacourtieae</taxon>
        <taxon>Dovyalis</taxon>
    </lineage>
</organism>
<evidence type="ECO:0000313" key="1">
    <source>
        <dbReference type="EMBL" id="CAK7344666.1"/>
    </source>
</evidence>
<dbReference type="Proteomes" id="UP001314170">
    <property type="component" value="Unassembled WGS sequence"/>
</dbReference>
<evidence type="ECO:0000313" key="2">
    <source>
        <dbReference type="Proteomes" id="UP001314170"/>
    </source>
</evidence>
<reference evidence="1 2" key="1">
    <citation type="submission" date="2024-01" db="EMBL/GenBank/DDBJ databases">
        <authorList>
            <person name="Waweru B."/>
        </authorList>
    </citation>
    <scope>NUCLEOTIDE SEQUENCE [LARGE SCALE GENOMIC DNA]</scope>
</reference>
<protein>
    <submittedName>
        <fullName evidence="1">Uncharacterized protein</fullName>
    </submittedName>
</protein>
<gene>
    <name evidence="1" type="ORF">DCAF_LOCUS17896</name>
</gene>
<sequence>MIADPLKSHKYKSTGYNIDDVDESRNLRGSLGMDTDLENPSSTDKAADKGNWFRMMALMRGICASNLHSNLPLFKGLNALKSFKFECSEYANYNDAIGRLVDRNGMKKTLVTEASIIET</sequence>
<accession>A0AAV1S1G6</accession>
<dbReference type="AlphaFoldDB" id="A0AAV1S1G6"/>
<keyword evidence="2" id="KW-1185">Reference proteome</keyword>
<name>A0AAV1S1G6_9ROSI</name>
<comment type="caution">
    <text evidence="1">The sequence shown here is derived from an EMBL/GenBank/DDBJ whole genome shotgun (WGS) entry which is preliminary data.</text>
</comment>